<dbReference type="PANTHER" id="PTHR35936">
    <property type="entry name" value="MEMBRANE-BOUND LYTIC MUREIN TRANSGLYCOSYLASE F"/>
    <property type="match status" value="1"/>
</dbReference>
<evidence type="ECO:0000313" key="6">
    <source>
        <dbReference type="Proteomes" id="UP000053370"/>
    </source>
</evidence>
<feature type="domain" description="Solute-binding protein family 3/N-terminal" evidence="3">
    <location>
        <begin position="33"/>
        <end position="255"/>
    </location>
</feature>
<dbReference type="SMART" id="SM00079">
    <property type="entry name" value="PBPe"/>
    <property type="match status" value="1"/>
</dbReference>
<sequence>MKKGIIFAIIVLAVAAISGFAFFQSAEAASDDVIRIATDATWPPFEMVDEESKELTGFDIELVNAIAEVEDLKVEFVNVAFDAVIAGLSQCQYDAGASGISITDERKETMLFSDPYYAVGQIMSINEGVTGLVNKEDFKGKTIGAQTGTTGALMAQEWEEEGLVTYKGYDTIDLAFMDLKNKQINAVLTDNTVAEGYVNSLGGLQTTGELYSSEDLGFAFCKKETDLQAKFNDALKKLKESGKIDELVKKYFAVAE</sequence>
<dbReference type="EMBL" id="DF968181">
    <property type="protein sequence ID" value="GAP41849.1"/>
    <property type="molecule type" value="Genomic_DNA"/>
</dbReference>
<feature type="signal peptide" evidence="2">
    <location>
        <begin position="1"/>
        <end position="23"/>
    </location>
</feature>
<dbReference type="STRING" id="1678840.ATC1_131845"/>
<evidence type="ECO:0000256" key="2">
    <source>
        <dbReference type="SAM" id="SignalP"/>
    </source>
</evidence>
<reference evidence="5" key="1">
    <citation type="journal article" date="2015" name="Genome Announc.">
        <title>Draft Genome Sequence of Anaerolineae Strain TC1, a Novel Isolate from a Methanogenic Wastewater Treatment System.</title>
        <authorList>
            <person name="Matsuura N."/>
            <person name="Tourlousse D.M."/>
            <person name="Sun L."/>
            <person name="Toyonaga M."/>
            <person name="Kuroda K."/>
            <person name="Ohashi A."/>
            <person name="Cruz R."/>
            <person name="Yamaguchi T."/>
            <person name="Sekiguchi Y."/>
        </authorList>
    </citation>
    <scope>NUCLEOTIDE SEQUENCE [LARGE SCALE GENOMIC DNA]</scope>
    <source>
        <strain evidence="5">TC1</strain>
    </source>
</reference>
<dbReference type="InterPro" id="IPR001638">
    <property type="entry name" value="Solute-binding_3/MltF_N"/>
</dbReference>
<dbReference type="GO" id="GO:0015276">
    <property type="term" value="F:ligand-gated monoatomic ion channel activity"/>
    <property type="evidence" value="ECO:0007669"/>
    <property type="project" value="InterPro"/>
</dbReference>
<dbReference type="GO" id="GO:0016020">
    <property type="term" value="C:membrane"/>
    <property type="evidence" value="ECO:0007669"/>
    <property type="project" value="InterPro"/>
</dbReference>
<gene>
    <name evidence="5" type="ORF">ATC1_131845</name>
</gene>
<dbReference type="SUPFAM" id="SSF53850">
    <property type="entry name" value="Periplasmic binding protein-like II"/>
    <property type="match status" value="1"/>
</dbReference>
<name>A0A0S7BYQ1_9CHLR</name>
<organism evidence="5">
    <name type="scientific">Flexilinea flocculi</name>
    <dbReference type="NCBI Taxonomy" id="1678840"/>
    <lineage>
        <taxon>Bacteria</taxon>
        <taxon>Bacillati</taxon>
        <taxon>Chloroflexota</taxon>
        <taxon>Anaerolineae</taxon>
        <taxon>Anaerolineales</taxon>
        <taxon>Anaerolineaceae</taxon>
        <taxon>Flexilinea</taxon>
    </lineage>
</organism>
<dbReference type="Pfam" id="PF00497">
    <property type="entry name" value="SBP_bac_3"/>
    <property type="match status" value="1"/>
</dbReference>
<keyword evidence="1 2" id="KW-0732">Signal</keyword>
<dbReference type="InterPro" id="IPR001320">
    <property type="entry name" value="Iontro_rcpt_C"/>
</dbReference>
<dbReference type="RefSeq" id="WP_062283874.1">
    <property type="nucleotide sequence ID" value="NZ_DF968181.1"/>
</dbReference>
<evidence type="ECO:0000259" key="3">
    <source>
        <dbReference type="SMART" id="SM00062"/>
    </source>
</evidence>
<evidence type="ECO:0000259" key="4">
    <source>
        <dbReference type="SMART" id="SM00079"/>
    </source>
</evidence>
<accession>A0A0S7BYQ1</accession>
<evidence type="ECO:0000313" key="5">
    <source>
        <dbReference type="EMBL" id="GAP41849.1"/>
    </source>
</evidence>
<dbReference type="PANTHER" id="PTHR35936:SF17">
    <property type="entry name" value="ARGININE-BINDING EXTRACELLULAR PROTEIN ARTP"/>
    <property type="match status" value="1"/>
</dbReference>
<dbReference type="CDD" id="cd13624">
    <property type="entry name" value="PBP2_Arg_Lys_His"/>
    <property type="match status" value="1"/>
</dbReference>
<proteinExistence type="predicted"/>
<protein>
    <submittedName>
        <fullName evidence="5">Amino acid ABC transporter substrate-binding protein, PAAT family</fullName>
    </submittedName>
</protein>
<evidence type="ECO:0000256" key="1">
    <source>
        <dbReference type="ARBA" id="ARBA00022729"/>
    </source>
</evidence>
<feature type="chain" id="PRO_5006633314" evidence="2">
    <location>
        <begin position="24"/>
        <end position="256"/>
    </location>
</feature>
<dbReference type="AlphaFoldDB" id="A0A0S7BYQ1"/>
<dbReference type="Proteomes" id="UP000053370">
    <property type="component" value="Unassembled WGS sequence"/>
</dbReference>
<dbReference type="SMART" id="SM00062">
    <property type="entry name" value="PBPb"/>
    <property type="match status" value="1"/>
</dbReference>
<dbReference type="Gene3D" id="3.40.190.10">
    <property type="entry name" value="Periplasmic binding protein-like II"/>
    <property type="match status" value="2"/>
</dbReference>
<dbReference type="OrthoDB" id="9774451at2"/>
<keyword evidence="6" id="KW-1185">Reference proteome</keyword>
<feature type="domain" description="Ionotropic glutamate receptor C-terminal" evidence="4">
    <location>
        <begin position="33"/>
        <end position="254"/>
    </location>
</feature>